<proteinExistence type="predicted"/>
<protein>
    <submittedName>
        <fullName evidence="1">Uncharacterized protein</fullName>
    </submittedName>
</protein>
<reference evidence="1 2" key="1">
    <citation type="submission" date="2024-09" db="EMBL/GenBank/DDBJ databases">
        <title>Floridaenema gen nov. (Aerosakkonemataceae, Aerosakkonematales ord. nov., Cyanobacteria) from benthic tropical and subtropical fresh waters, with the description of four new species.</title>
        <authorList>
            <person name="Moretto J.A."/>
            <person name="Berthold D.E."/>
            <person name="Lefler F.W."/>
            <person name="Huang I.-S."/>
            <person name="Laughinghouse H. IV."/>
        </authorList>
    </citation>
    <scope>NUCLEOTIDE SEQUENCE [LARGE SCALE GENOMIC DNA]</scope>
    <source>
        <strain evidence="1 2">BLCC-F167</strain>
    </source>
</reference>
<organism evidence="1 2">
    <name type="scientific">Floridaenema evergladense BLCC-F167</name>
    <dbReference type="NCBI Taxonomy" id="3153639"/>
    <lineage>
        <taxon>Bacteria</taxon>
        <taxon>Bacillati</taxon>
        <taxon>Cyanobacteriota</taxon>
        <taxon>Cyanophyceae</taxon>
        <taxon>Oscillatoriophycideae</taxon>
        <taxon>Aerosakkonematales</taxon>
        <taxon>Aerosakkonemataceae</taxon>
        <taxon>Floridanema</taxon>
        <taxon>Floridanema evergladense</taxon>
    </lineage>
</organism>
<gene>
    <name evidence="1" type="ORF">ACE1CA_29245</name>
</gene>
<name>A0ABV4WU29_9CYAN</name>
<dbReference type="EMBL" id="JBHFNT010000258">
    <property type="protein sequence ID" value="MFB2838596.1"/>
    <property type="molecule type" value="Genomic_DNA"/>
</dbReference>
<comment type="caution">
    <text evidence="1">The sequence shown here is derived from an EMBL/GenBank/DDBJ whole genome shotgun (WGS) entry which is preliminary data.</text>
</comment>
<accession>A0ABV4WU29</accession>
<evidence type="ECO:0000313" key="1">
    <source>
        <dbReference type="EMBL" id="MFB2838596.1"/>
    </source>
</evidence>
<dbReference type="Proteomes" id="UP001576780">
    <property type="component" value="Unassembled WGS sequence"/>
</dbReference>
<dbReference type="RefSeq" id="WP_413280903.1">
    <property type="nucleotide sequence ID" value="NZ_JBHFNT010000258.1"/>
</dbReference>
<sequence length="82" mass="8858">ISQAVNHAMKRILSGDWTLNSQAKESLENAKQTLDVEFSTISENFLSLPSNGLSNGNLLPSSEEIFDAEVAPEVAPEPITQS</sequence>
<evidence type="ECO:0000313" key="2">
    <source>
        <dbReference type="Proteomes" id="UP001576780"/>
    </source>
</evidence>
<keyword evidence="2" id="KW-1185">Reference proteome</keyword>
<feature type="non-terminal residue" evidence="1">
    <location>
        <position position="1"/>
    </location>
</feature>